<accession>A0ABW0K8C3</accession>
<comment type="caution">
    <text evidence="1">The sequence shown here is derived from an EMBL/GenBank/DDBJ whole genome shotgun (WGS) entry which is preliminary data.</text>
</comment>
<protein>
    <recommendedName>
        <fullName evidence="3">PadR family transcriptional regulator</fullName>
    </recommendedName>
</protein>
<dbReference type="EMBL" id="JBHSMJ010000017">
    <property type="protein sequence ID" value="MFC5449078.1"/>
    <property type="molecule type" value="Genomic_DNA"/>
</dbReference>
<proteinExistence type="predicted"/>
<evidence type="ECO:0000313" key="2">
    <source>
        <dbReference type="Proteomes" id="UP001596044"/>
    </source>
</evidence>
<sequence>MPNKEDMKLSPNQLGLTQREIMYIFVFKMLSQGSSHPAELFSQLQERVPQDFLKSRTNFYAAMEEMVKFGWITFVTEGRRKNFSIASPGAEKMQWYKNTYYIPLSSVKVIANSLITKITGSSRDPVPESAKQHAKLFNRLINVRDLVIFFFLEALHRTKDLTAKEVYDIIRQEYGWNCSEGYIYELAHELEGEVDKTDQTEERIPLIKGEWEGGRRRRNYRYRLTHEGLQMRTHAGDTALTYIKNVHRYLRAIVELLQEDLITAVE</sequence>
<dbReference type="InterPro" id="IPR036388">
    <property type="entry name" value="WH-like_DNA-bd_sf"/>
</dbReference>
<keyword evidence="2" id="KW-1185">Reference proteome</keyword>
<dbReference type="SUPFAM" id="SSF46785">
    <property type="entry name" value="Winged helix' DNA-binding domain"/>
    <property type="match status" value="2"/>
</dbReference>
<dbReference type="RefSeq" id="WP_377524647.1">
    <property type="nucleotide sequence ID" value="NZ_JBHSMJ010000017.1"/>
</dbReference>
<reference evidence="2" key="1">
    <citation type="journal article" date="2019" name="Int. J. Syst. Evol. Microbiol.">
        <title>The Global Catalogue of Microorganisms (GCM) 10K type strain sequencing project: providing services to taxonomists for standard genome sequencing and annotation.</title>
        <authorList>
            <consortium name="The Broad Institute Genomics Platform"/>
            <consortium name="The Broad Institute Genome Sequencing Center for Infectious Disease"/>
            <person name="Wu L."/>
            <person name="Ma J."/>
        </authorList>
    </citation>
    <scope>NUCLEOTIDE SEQUENCE [LARGE SCALE GENOMIC DNA]</scope>
    <source>
        <strain evidence="2">KACC 11904</strain>
    </source>
</reference>
<evidence type="ECO:0000313" key="1">
    <source>
        <dbReference type="EMBL" id="MFC5449078.1"/>
    </source>
</evidence>
<organism evidence="1 2">
    <name type="scientific">Paenibacillus aestuarii</name>
    <dbReference type="NCBI Taxonomy" id="516965"/>
    <lineage>
        <taxon>Bacteria</taxon>
        <taxon>Bacillati</taxon>
        <taxon>Bacillota</taxon>
        <taxon>Bacilli</taxon>
        <taxon>Bacillales</taxon>
        <taxon>Paenibacillaceae</taxon>
        <taxon>Paenibacillus</taxon>
    </lineage>
</organism>
<name>A0ABW0K8C3_9BACL</name>
<dbReference type="Proteomes" id="UP001596044">
    <property type="component" value="Unassembled WGS sequence"/>
</dbReference>
<evidence type="ECO:0008006" key="3">
    <source>
        <dbReference type="Google" id="ProtNLM"/>
    </source>
</evidence>
<dbReference type="InterPro" id="IPR036390">
    <property type="entry name" value="WH_DNA-bd_sf"/>
</dbReference>
<dbReference type="Gene3D" id="1.10.10.10">
    <property type="entry name" value="Winged helix-like DNA-binding domain superfamily/Winged helix DNA-binding domain"/>
    <property type="match status" value="2"/>
</dbReference>
<gene>
    <name evidence="1" type="ORF">ACFPOG_12465</name>
</gene>